<sequence>MRTRVWKIILSGFFIILTFFALIAAIAIKFDNQYRPSVYNYESYLSPKVIGKLKEKYNYKVFKEISEFTQALTQDKAIAGVGSDFQAAQLIIDQKIKKINFEKIYGPGAQNWETRKQYYTKNVVAHLEAFDAIILNTLINLESEKKLDRYKYHIIRDQNNKAIGYSSVPGSQTPDHFYEYVLPYFIQDKGIGYNINKETRPNLEIDKVLNELDDKSQKLSWEEIFVSLQSANYKHFGWTNAFVDNLMIGAMTYGDNWMDVFTKVINSKRVFDFNDDNYRLAIDSFIKFVEKATGSSIKNAKYNYLSGDGLELLNHLIEPKVGRSDAVIIYNGDALDAYYSNDNFSNVEEGKIKFIRPKTNYLLMDNWILSKALTDKESDEFLETIGSLIYKQTPSKENKDQKIEPISTDIKILEQSFFTELKDEYLGDENLIKIQKANLSKKLDELEGKDQKELSQAFLESDNEELKSTLFQPNASWDQIKQWILSKFDEFIQNPELEKNYEWLLVIRNFFDDSDLAFSETLTELFTETAIGDISNFDYVSYTPTNIATYNFILKWYFANDEEAIKIYEQPDSDDSYSLFPYPIIDNNLRTKISSYYFEATKS</sequence>
<dbReference type="Proteomes" id="UP000252477">
    <property type="component" value="Chromosome"/>
</dbReference>
<dbReference type="OrthoDB" id="403918at2"/>
<evidence type="ECO:0008006" key="3">
    <source>
        <dbReference type="Google" id="ProtNLM"/>
    </source>
</evidence>
<accession>A0A2Z5IQW8</accession>
<evidence type="ECO:0000313" key="2">
    <source>
        <dbReference type="Proteomes" id="UP000252477"/>
    </source>
</evidence>
<keyword evidence="2" id="KW-1185">Reference proteome</keyword>
<dbReference type="KEGG" id="mpho:DA803_02850"/>
<dbReference type="EMBL" id="CP029295">
    <property type="protein sequence ID" value="AXE61007.1"/>
    <property type="molecule type" value="Genomic_DNA"/>
</dbReference>
<evidence type="ECO:0000313" key="1">
    <source>
        <dbReference type="EMBL" id="AXE61007.1"/>
    </source>
</evidence>
<name>A0A2Z5IQW8_9BACT</name>
<organism evidence="1 2">
    <name type="scientific">[Mycoplasma] phocae</name>
    <dbReference type="NCBI Taxonomy" id="142651"/>
    <lineage>
        <taxon>Bacteria</taxon>
        <taxon>Bacillati</taxon>
        <taxon>Mycoplasmatota</taxon>
        <taxon>Mycoplasmoidales</taxon>
        <taxon>Metamycoplasmataceae</taxon>
        <taxon>Metamycoplasma</taxon>
    </lineage>
</organism>
<gene>
    <name evidence="1" type="ORF">DA803_02850</name>
</gene>
<reference evidence="1 2" key="1">
    <citation type="submission" date="2018-05" db="EMBL/GenBank/DDBJ databases">
        <title>Annotation of the Mycoplasma phocidae genome.</title>
        <authorList>
            <person name="Brown D.R."/>
            <person name="Kutish G.F."/>
            <person name="Frasca S.Jr."/>
        </authorList>
    </citation>
    <scope>NUCLEOTIDE SEQUENCE [LARGE SCALE GENOMIC DNA]</scope>
    <source>
        <strain evidence="1 2">105</strain>
    </source>
</reference>
<dbReference type="AlphaFoldDB" id="A0A2Z5IQW8"/>
<proteinExistence type="predicted"/>
<protein>
    <recommendedName>
        <fullName evidence="3">Spermidine/putrescine ABC transporter substrate-binding protein</fullName>
    </recommendedName>
</protein>